<evidence type="ECO:0000256" key="1">
    <source>
        <dbReference type="ARBA" id="ARBA00004123"/>
    </source>
</evidence>
<sequence length="1840" mass="209183">MNDLINAEVNFTNRAQIAPGVTDYTLLNSDDHYEINGGVLSDSRLSWMSCGPRLTIINNIDGSVRNGWTFGKVKEDSTVKITCVSELQLESLSNLILIVGCESANHGGTVSFYHTGSSQILKTIQFNHKVVSLAVVEGKDESNLPLAGYIKSWSGVLAVGTGQGALYLVDLWKRGLEKCIVDFHFRTCDEQHISRLSLITFQKVDPTLNYRKLSINNGRTTEALFLNEYTLMKNGLNHQLPRSSKQIDISMFPRDEVIVTAIEFFPNICTLAVGYNVSSFQLWDLRDFTLLYKSPIMEINLPVCKFALLEPSDDPRYVCYLWCLQQSSGEQKSLPFGAMFLMNYESKVNNSFYGNIYQDFCSCAKRFELDFGDEIPSVEDGRIISCRTANNNRISKSVAYSLRSEDLNTEESCLTQLIITWEVWSHNREEVSNMITIFDLNQWYKEHMPDSSLAEYKGYMTHLTLQQFEEDTLLDVRINEQSLKPFSALYHLDQHYFPSSLSFDCVCLYRLNIVRCSRTGIQKACLDAIERGGPTALLNPTPLFKLCDYVGVKPLLADLTSNHVNNLSIKEQREVVLSIALENNMNGFLYQCVQEWADGSHAVAGSTLPALLGWAWGRVTLYKHTADKLCIPLFDYSGVRLDFNDCKILEHCVRQLHSLNKLFCLVMDKFKVFVLEDNLEQQCTALGLVSLYLDSVLWFLRNGVLPESLDGDDVSSDNHIPYLVNRITGSTKARRVELEYIASHQKNECPSSGLFFIDALINQECGSSHLTDQWELEGGATTLGKYPPPSVQSLLRIYLIRGIPTLYKHYIVIYFILDVINHLDSKRYNEHIERLLMFPTMFRLTNSQSRTIQAFWDLDHKHFEEGVNHLLHPDVCKQDLKCYQHRTILHLLVSEGKHKLALRYLNLKKPPLCEDDDIKFEMNILLFNGMMLEAFSFQRQHQSLQMELLHQFFTRCFEVNKVDVIYKLPMNATEEMAFSKFLESNQKHKGEDLSVYYLVSRSRYLEAIDLHNKFRTVAATCRRMSKPSTGLTPIGSRGFNIFGTKDNLTSGTPSDTVLTTRDLIINAISKTLPSVTKELTDHFSKEKQILPSSKQIQRPTPLSVAVHTEIQSDRLPRYRTSSSKFMEAALTKIRETWAPLLATPAALKSRTKTHMSLEDMPFLRTPSGQHRFNPTIVNRPLSPVLEKKAKRRQTGYFDSPNKRSKLEAIISEGDKHSAKKDFSSSDSLLIINTPHVPRAVTIKNTIVSTPQSILKIKGKQIPNTSFMPELTPPRETNVKDECHSTVKSMLSNRQIRFSLPNNESPPSSPSFEEADSTQNETPIKPLLVRSSQSSILSRDLTPARKSLRTSWATSSMKQHILTRNISESRPSNKSTSNSSQKYTTGPLVSSEKDEDESPSGTVESYCLETPRPENVNENDDENREDSILSEELKSPVEIEPSKFNIEYKLVTKDSISTDNTSDISNSLGIEPLKFSFDYELVNREDKELIEGYKEEANTTENIATVMESKQCDVSKIVETFSPSRDNSNKQYLSSFIVKTNESISLPQTSTPVYNKFFFGDPNRKIPTKLESENKNVTLGDGQNIFTTSLNENRQSDITPEMKSNEIREDFTFKEKINNADSIEFNYIDAEPSTNAKQINIDITEPGINVHKINDSPSELSINTDNVNYPSSGTSINAEKVKNLTFESILNINNENNLSGKPSTYSKKVDSSFDLHQNHKQLLTKQNLEIITKQFFDENRTEYETEIKTNENIKEQDFGNPQYIELNSSVEIDDVEPKQDRSYSQDEDFDLSLRLDENVEDSSCSEEESLEKKDLTEDNTSPESITDDFKSKDDIQKEQSS</sequence>
<gene>
    <name evidence="6" type="ORF">g.33559</name>
</gene>
<dbReference type="InterPro" id="IPR036322">
    <property type="entry name" value="WD40_repeat_dom_sf"/>
</dbReference>
<protein>
    <recommendedName>
        <fullName evidence="7">ELYS beta-propeller domain-containing protein</fullName>
    </recommendedName>
</protein>
<organism evidence="6">
    <name type="scientific">Clastoptera arizonana</name>
    <name type="common">Arizona spittle bug</name>
    <dbReference type="NCBI Taxonomy" id="38151"/>
    <lineage>
        <taxon>Eukaryota</taxon>
        <taxon>Metazoa</taxon>
        <taxon>Ecdysozoa</taxon>
        <taxon>Arthropoda</taxon>
        <taxon>Hexapoda</taxon>
        <taxon>Insecta</taxon>
        <taxon>Pterygota</taxon>
        <taxon>Neoptera</taxon>
        <taxon>Paraneoptera</taxon>
        <taxon>Hemiptera</taxon>
        <taxon>Auchenorrhyncha</taxon>
        <taxon>Cercopoidea</taxon>
        <taxon>Clastopteridae</taxon>
        <taxon>Clastoptera</taxon>
    </lineage>
</organism>
<proteinExistence type="predicted"/>
<dbReference type="SUPFAM" id="SSF50978">
    <property type="entry name" value="WD40 repeat-like"/>
    <property type="match status" value="1"/>
</dbReference>
<feature type="compositionally biased region" description="Basic and acidic residues" evidence="3">
    <location>
        <begin position="1826"/>
        <end position="1840"/>
    </location>
</feature>
<evidence type="ECO:0008006" key="7">
    <source>
        <dbReference type="Google" id="ProtNLM"/>
    </source>
</evidence>
<evidence type="ECO:0000256" key="2">
    <source>
        <dbReference type="ARBA" id="ARBA00023242"/>
    </source>
</evidence>
<dbReference type="InterPro" id="IPR052620">
    <property type="entry name" value="ELYS/MEL-28_NucAsmblyFactor"/>
</dbReference>
<feature type="compositionally biased region" description="Low complexity" evidence="3">
    <location>
        <begin position="1367"/>
        <end position="1379"/>
    </location>
</feature>
<feature type="region of interest" description="Disordered" evidence="3">
    <location>
        <begin position="1293"/>
        <end position="1434"/>
    </location>
</feature>
<dbReference type="InterPro" id="IPR025151">
    <property type="entry name" value="ELYS_dom"/>
</dbReference>
<dbReference type="PANTHER" id="PTHR21583:SF8">
    <property type="entry name" value="PROTEIN ELYS"/>
    <property type="match status" value="1"/>
</dbReference>
<feature type="compositionally biased region" description="Polar residues" evidence="3">
    <location>
        <begin position="1348"/>
        <end position="1365"/>
    </location>
</feature>
<evidence type="ECO:0000313" key="6">
    <source>
        <dbReference type="EMBL" id="JAS23609.1"/>
    </source>
</evidence>
<evidence type="ECO:0000259" key="5">
    <source>
        <dbReference type="Pfam" id="PF16687"/>
    </source>
</evidence>
<feature type="non-terminal residue" evidence="6">
    <location>
        <position position="1840"/>
    </location>
</feature>
<dbReference type="InterPro" id="IPR032040">
    <property type="entry name" value="ELYS-bb"/>
</dbReference>
<feature type="compositionally biased region" description="Low complexity" evidence="3">
    <location>
        <begin position="1297"/>
        <end position="1311"/>
    </location>
</feature>
<dbReference type="Pfam" id="PF16687">
    <property type="entry name" value="ELYS-bb"/>
    <property type="match status" value="1"/>
</dbReference>
<feature type="region of interest" description="Disordered" evidence="3">
    <location>
        <begin position="1775"/>
        <end position="1840"/>
    </location>
</feature>
<dbReference type="PANTHER" id="PTHR21583">
    <property type="entry name" value="ELYS PROTEIN"/>
    <property type="match status" value="1"/>
</dbReference>
<reference evidence="6" key="1">
    <citation type="submission" date="2015-12" db="EMBL/GenBank/DDBJ databases">
        <title>De novo transcriptome assembly of four potential Pierce s Disease insect vectors from Arizona vineyards.</title>
        <authorList>
            <person name="Tassone E.E."/>
        </authorList>
    </citation>
    <scope>NUCLEOTIDE SEQUENCE</scope>
</reference>
<keyword evidence="2" id="KW-0539">Nucleus</keyword>
<comment type="subcellular location">
    <subcellularLocation>
        <location evidence="1">Nucleus</location>
    </subcellularLocation>
</comment>
<dbReference type="GO" id="GO:0005634">
    <property type="term" value="C:nucleus"/>
    <property type="evidence" value="ECO:0007669"/>
    <property type="project" value="UniProtKB-SubCell"/>
</dbReference>
<dbReference type="Pfam" id="PF13934">
    <property type="entry name" value="ELYS"/>
    <property type="match status" value="1"/>
</dbReference>
<evidence type="ECO:0000256" key="3">
    <source>
        <dbReference type="SAM" id="MobiDB-lite"/>
    </source>
</evidence>
<feature type="compositionally biased region" description="Basic and acidic residues" evidence="3">
    <location>
        <begin position="1424"/>
        <end position="1434"/>
    </location>
</feature>
<dbReference type="EMBL" id="GEDC01013689">
    <property type="protein sequence ID" value="JAS23609.1"/>
    <property type="molecule type" value="Transcribed_RNA"/>
</dbReference>
<feature type="domain" description="ELYS-like" evidence="4">
    <location>
        <begin position="756"/>
        <end position="984"/>
    </location>
</feature>
<name>A0A1B6DD53_9HEMI</name>
<feature type="domain" description="ELYS beta-propeller" evidence="5">
    <location>
        <begin position="250"/>
        <end position="514"/>
    </location>
</feature>
<accession>A0A1B6DD53</accession>
<feature type="compositionally biased region" description="Acidic residues" evidence="3">
    <location>
        <begin position="1797"/>
        <end position="1808"/>
    </location>
</feature>
<evidence type="ECO:0000259" key="4">
    <source>
        <dbReference type="Pfam" id="PF13934"/>
    </source>
</evidence>